<dbReference type="Proteomes" id="UP000572984">
    <property type="component" value="Unassembled WGS sequence"/>
</dbReference>
<protein>
    <submittedName>
        <fullName evidence="6">TetR/AcrR family transcriptional regulator</fullName>
    </submittedName>
</protein>
<keyword evidence="3" id="KW-0804">Transcription</keyword>
<dbReference type="InterPro" id="IPR001647">
    <property type="entry name" value="HTH_TetR"/>
</dbReference>
<dbReference type="InterPro" id="IPR009057">
    <property type="entry name" value="Homeodomain-like_sf"/>
</dbReference>
<evidence type="ECO:0000256" key="1">
    <source>
        <dbReference type="ARBA" id="ARBA00023015"/>
    </source>
</evidence>
<comment type="caution">
    <text evidence="6">The sequence shown here is derived from an EMBL/GenBank/DDBJ whole genome shotgun (WGS) entry which is preliminary data.</text>
</comment>
<feature type="DNA-binding region" description="H-T-H motif" evidence="4">
    <location>
        <begin position="41"/>
        <end position="60"/>
    </location>
</feature>
<evidence type="ECO:0000313" key="7">
    <source>
        <dbReference type="Proteomes" id="UP000572984"/>
    </source>
</evidence>
<dbReference type="PROSITE" id="PS50977">
    <property type="entry name" value="HTH_TETR_2"/>
    <property type="match status" value="1"/>
</dbReference>
<dbReference type="PROSITE" id="PS01081">
    <property type="entry name" value="HTH_TETR_1"/>
    <property type="match status" value="1"/>
</dbReference>
<dbReference type="GO" id="GO:0003700">
    <property type="term" value="F:DNA-binding transcription factor activity"/>
    <property type="evidence" value="ECO:0007669"/>
    <property type="project" value="TreeGrafter"/>
</dbReference>
<dbReference type="Pfam" id="PF00440">
    <property type="entry name" value="TetR_N"/>
    <property type="match status" value="1"/>
</dbReference>
<keyword evidence="2 4" id="KW-0238">DNA-binding</keyword>
<dbReference type="InterPro" id="IPR039536">
    <property type="entry name" value="TetR_C_Proteobacteria"/>
</dbReference>
<keyword evidence="1" id="KW-0805">Transcription regulation</keyword>
<proteinExistence type="predicted"/>
<dbReference type="InterPro" id="IPR050109">
    <property type="entry name" value="HTH-type_TetR-like_transc_reg"/>
</dbReference>
<keyword evidence="7" id="KW-1185">Reference proteome</keyword>
<evidence type="ECO:0000256" key="4">
    <source>
        <dbReference type="PROSITE-ProRule" id="PRU00335"/>
    </source>
</evidence>
<feature type="domain" description="HTH tetR-type" evidence="5">
    <location>
        <begin position="18"/>
        <end position="78"/>
    </location>
</feature>
<sequence length="145" mass="16100">MEQAKAKRAGRPSLAEAERLTDRIIEVATRFFLDKGFDATSIDQIAAEAKISKRTLYTRFPTKADLFEAVIVTAYETGITSIEAAERKLGTTQERLYALSLSLWAEITTPDSIALERLVTAEAVRFPHMARVMNNAGAHRVAQMV</sequence>
<organism evidence="6 7">
    <name type="scientific">Microvirga mediterraneensis</name>
    <dbReference type="NCBI Taxonomy" id="2754695"/>
    <lineage>
        <taxon>Bacteria</taxon>
        <taxon>Pseudomonadati</taxon>
        <taxon>Pseudomonadota</taxon>
        <taxon>Alphaproteobacteria</taxon>
        <taxon>Hyphomicrobiales</taxon>
        <taxon>Methylobacteriaceae</taxon>
        <taxon>Microvirga</taxon>
    </lineage>
</organism>
<name>A0A838BUS0_9HYPH</name>
<dbReference type="GO" id="GO:0000976">
    <property type="term" value="F:transcription cis-regulatory region binding"/>
    <property type="evidence" value="ECO:0007669"/>
    <property type="project" value="TreeGrafter"/>
</dbReference>
<evidence type="ECO:0000313" key="6">
    <source>
        <dbReference type="EMBL" id="MBA1159098.1"/>
    </source>
</evidence>
<evidence type="ECO:0000256" key="2">
    <source>
        <dbReference type="ARBA" id="ARBA00023125"/>
    </source>
</evidence>
<dbReference type="FunFam" id="1.10.10.60:FF:000141">
    <property type="entry name" value="TetR family transcriptional regulator"/>
    <property type="match status" value="1"/>
</dbReference>
<dbReference type="PANTHER" id="PTHR30055:SF234">
    <property type="entry name" value="HTH-TYPE TRANSCRIPTIONAL REGULATOR BETI"/>
    <property type="match status" value="1"/>
</dbReference>
<evidence type="ECO:0000256" key="3">
    <source>
        <dbReference type="ARBA" id="ARBA00023163"/>
    </source>
</evidence>
<dbReference type="PRINTS" id="PR00455">
    <property type="entry name" value="HTHTETR"/>
</dbReference>
<gene>
    <name evidence="6" type="ORF">H0S73_23715</name>
</gene>
<evidence type="ECO:0000259" key="5">
    <source>
        <dbReference type="PROSITE" id="PS50977"/>
    </source>
</evidence>
<dbReference type="InterPro" id="IPR023772">
    <property type="entry name" value="DNA-bd_HTH_TetR-type_CS"/>
</dbReference>
<dbReference type="PANTHER" id="PTHR30055">
    <property type="entry name" value="HTH-TYPE TRANSCRIPTIONAL REGULATOR RUTR"/>
    <property type="match status" value="1"/>
</dbReference>
<dbReference type="Pfam" id="PF14246">
    <property type="entry name" value="TetR_C_7"/>
    <property type="match status" value="1"/>
</dbReference>
<reference evidence="6 7" key="1">
    <citation type="submission" date="2020-07" db="EMBL/GenBank/DDBJ databases">
        <title>Draft genome and description of Microvirga mediterraneensis Marseille-Q2068 sp. nov.</title>
        <authorList>
            <person name="Boxberger M."/>
        </authorList>
    </citation>
    <scope>NUCLEOTIDE SEQUENCE [LARGE SCALE GENOMIC DNA]</scope>
    <source>
        <strain evidence="6 7">Marseille-Q2068</strain>
    </source>
</reference>
<dbReference type="SUPFAM" id="SSF46689">
    <property type="entry name" value="Homeodomain-like"/>
    <property type="match status" value="1"/>
</dbReference>
<dbReference type="AlphaFoldDB" id="A0A838BUS0"/>
<dbReference type="EMBL" id="JACDXJ010000002">
    <property type="protein sequence ID" value="MBA1159098.1"/>
    <property type="molecule type" value="Genomic_DNA"/>
</dbReference>
<accession>A0A838BUS0</accession>
<dbReference type="Gene3D" id="1.10.357.10">
    <property type="entry name" value="Tetracycline Repressor, domain 2"/>
    <property type="match status" value="1"/>
</dbReference>